<dbReference type="AlphaFoldDB" id="A0A8E2AZC7"/>
<evidence type="ECO:0000313" key="1">
    <source>
        <dbReference type="EMBL" id="OCH91909.1"/>
    </source>
</evidence>
<organism evidence="1 2">
    <name type="scientific">Obba rivulosa</name>
    <dbReference type="NCBI Taxonomy" id="1052685"/>
    <lineage>
        <taxon>Eukaryota</taxon>
        <taxon>Fungi</taxon>
        <taxon>Dikarya</taxon>
        <taxon>Basidiomycota</taxon>
        <taxon>Agaricomycotina</taxon>
        <taxon>Agaricomycetes</taxon>
        <taxon>Polyporales</taxon>
        <taxon>Gelatoporiaceae</taxon>
        <taxon>Obba</taxon>
    </lineage>
</organism>
<dbReference type="Proteomes" id="UP000250043">
    <property type="component" value="Unassembled WGS sequence"/>
</dbReference>
<protein>
    <submittedName>
        <fullName evidence="1">Uncharacterized protein</fullName>
    </submittedName>
</protein>
<accession>A0A8E2AZC7</accession>
<gene>
    <name evidence="1" type="ORF">OBBRIDRAFT_487481</name>
</gene>
<reference evidence="1 2" key="1">
    <citation type="submission" date="2016-07" db="EMBL/GenBank/DDBJ databases">
        <title>Draft genome of the white-rot fungus Obba rivulosa 3A-2.</title>
        <authorList>
            <consortium name="DOE Joint Genome Institute"/>
            <person name="Miettinen O."/>
            <person name="Riley R."/>
            <person name="Acob R."/>
            <person name="Barry K."/>
            <person name="Cullen D."/>
            <person name="De Vries R."/>
            <person name="Hainaut M."/>
            <person name="Hatakka A."/>
            <person name="Henrissat B."/>
            <person name="Hilden K."/>
            <person name="Kuo R."/>
            <person name="Labutti K."/>
            <person name="Lipzen A."/>
            <person name="Makela M.R."/>
            <person name="Sandor L."/>
            <person name="Spatafora J.W."/>
            <person name="Grigoriev I.V."/>
            <person name="Hibbett D.S."/>
        </authorList>
    </citation>
    <scope>NUCLEOTIDE SEQUENCE [LARGE SCALE GENOMIC DNA]</scope>
    <source>
        <strain evidence="1 2">3A-2</strain>
    </source>
</reference>
<proteinExistence type="predicted"/>
<name>A0A8E2AZC7_9APHY</name>
<keyword evidence="2" id="KW-1185">Reference proteome</keyword>
<evidence type="ECO:0000313" key="2">
    <source>
        <dbReference type="Proteomes" id="UP000250043"/>
    </source>
</evidence>
<dbReference type="EMBL" id="KV722377">
    <property type="protein sequence ID" value="OCH91909.1"/>
    <property type="molecule type" value="Genomic_DNA"/>
</dbReference>
<sequence length="94" mass="10724">MNEYGRFIQGSEDGKTGYDYYGAYVRSHDDTIFIRITTGKRESYKVYGDGCAEGDVELLYKDVFREPLEEKRAEVAVRIPPQKIICLVGEGIAY</sequence>